<comment type="caution">
    <text evidence="2">The sequence shown here is derived from an EMBL/GenBank/DDBJ whole genome shotgun (WGS) entry which is preliminary data.</text>
</comment>
<dbReference type="GO" id="GO:0051920">
    <property type="term" value="F:peroxiredoxin activity"/>
    <property type="evidence" value="ECO:0007669"/>
    <property type="project" value="InterPro"/>
</dbReference>
<evidence type="ECO:0000259" key="1">
    <source>
        <dbReference type="Pfam" id="PF02627"/>
    </source>
</evidence>
<accession>A0A855EQ01</accession>
<evidence type="ECO:0000313" key="2">
    <source>
        <dbReference type="EMBL" id="PHH03834.1"/>
    </source>
</evidence>
<feature type="domain" description="Carboxymuconolactone decarboxylase-like" evidence="1">
    <location>
        <begin position="46"/>
        <end position="128"/>
    </location>
</feature>
<protein>
    <submittedName>
        <fullName evidence="2">Carboxymuconolactone decarboxylase family protein</fullName>
    </submittedName>
</protein>
<dbReference type="PANTHER" id="PTHR34846">
    <property type="entry name" value="4-CARBOXYMUCONOLACTONE DECARBOXYLASE FAMILY PROTEIN (AFU_ORTHOLOGUE AFUA_6G11590)"/>
    <property type="match status" value="1"/>
</dbReference>
<dbReference type="Pfam" id="PF02627">
    <property type="entry name" value="CMD"/>
    <property type="match status" value="1"/>
</dbReference>
<sequence length="190" mass="21099">MKESPPVWVKPIESIPASLTPIARMQKKHYGAVLNPLRWWGRMPRLFWLVALFVGYLERKKSPLDPVLRSLLMTRVSQVCHCAFCIDANALRLAQRSGGMAKVEAVATWRDSTLFSDQERAALAYAEAVSATPPVVDDALKAALRHHFSEQAITEMTSLLAFQNLSARFNAALDIPSQGLCVMPGEKHDA</sequence>
<dbReference type="SUPFAM" id="SSF69118">
    <property type="entry name" value="AhpD-like"/>
    <property type="match status" value="1"/>
</dbReference>
<dbReference type="PANTHER" id="PTHR34846:SF10">
    <property type="entry name" value="CYTOPLASMIC PROTEIN"/>
    <property type="match status" value="1"/>
</dbReference>
<dbReference type="AlphaFoldDB" id="A0A855EQ01"/>
<evidence type="ECO:0000313" key="3">
    <source>
        <dbReference type="Proteomes" id="UP000222768"/>
    </source>
</evidence>
<dbReference type="Gene3D" id="1.20.1290.10">
    <property type="entry name" value="AhpD-like"/>
    <property type="match status" value="1"/>
</dbReference>
<reference evidence="3" key="1">
    <citation type="submission" date="2017-09" db="EMBL/GenBank/DDBJ databases">
        <title>FDA dAtabase for Regulatory Grade micrObial Sequences (FDA-ARGOS): Supporting development and validation of Infectious Disease Dx tests.</title>
        <authorList>
            <person name="Minogue T."/>
            <person name="Wolcott M."/>
            <person name="Wasieloski L."/>
            <person name="Aguilar W."/>
            <person name="Moore D."/>
            <person name="Tallon L."/>
            <person name="Sadzewicz L."/>
            <person name="Ott S."/>
            <person name="Zhao X."/>
            <person name="Nagaraj S."/>
            <person name="Vavikolanu K."/>
            <person name="Aluvathingal J."/>
            <person name="Nadendla S."/>
            <person name="Sichtig H."/>
        </authorList>
    </citation>
    <scope>NUCLEOTIDE SEQUENCE [LARGE SCALE GENOMIC DNA]</scope>
    <source>
        <strain evidence="3">FDAARGOS_404</strain>
    </source>
</reference>
<dbReference type="EMBL" id="PDLK01000002">
    <property type="protein sequence ID" value="PHH03834.1"/>
    <property type="molecule type" value="Genomic_DNA"/>
</dbReference>
<name>A0A855EQ01_9ENTR</name>
<dbReference type="Proteomes" id="UP000222768">
    <property type="component" value="Unassembled WGS sequence"/>
</dbReference>
<dbReference type="InterPro" id="IPR003779">
    <property type="entry name" value="CMD-like"/>
</dbReference>
<organism evidence="2 3">
    <name type="scientific">Leclercia adecarboxylata</name>
    <dbReference type="NCBI Taxonomy" id="83655"/>
    <lineage>
        <taxon>Bacteria</taxon>
        <taxon>Pseudomonadati</taxon>
        <taxon>Pseudomonadota</taxon>
        <taxon>Gammaproteobacteria</taxon>
        <taxon>Enterobacterales</taxon>
        <taxon>Enterobacteriaceae</taxon>
        <taxon>Leclercia</taxon>
    </lineage>
</organism>
<proteinExistence type="predicted"/>
<dbReference type="InterPro" id="IPR029032">
    <property type="entry name" value="AhpD-like"/>
</dbReference>
<gene>
    <name evidence="2" type="ORF">CRX53_07540</name>
</gene>